<reference evidence="3" key="1">
    <citation type="journal article" date="2019" name="Int. J. Syst. Evol. Microbiol.">
        <title>The Global Catalogue of Microorganisms (GCM) 10K type strain sequencing project: providing services to taxonomists for standard genome sequencing and annotation.</title>
        <authorList>
            <consortium name="The Broad Institute Genomics Platform"/>
            <consortium name="The Broad Institute Genome Sequencing Center for Infectious Disease"/>
            <person name="Wu L."/>
            <person name="Ma J."/>
        </authorList>
    </citation>
    <scope>NUCLEOTIDE SEQUENCE [LARGE SCALE GENOMIC DNA]</scope>
    <source>
        <strain evidence="3">CGMCC 1.12237</strain>
    </source>
</reference>
<sequence>MNLLNGTDSLYLTVVLAAYAILGLTLIPATAALLSSFLVALQIIAIIVIVLFAGAVIIRGLLKLFGSFR</sequence>
<keyword evidence="1" id="KW-0812">Transmembrane</keyword>
<comment type="caution">
    <text evidence="2">The sequence shown here is derived from an EMBL/GenBank/DDBJ whole genome shotgun (WGS) entry which is preliminary data.</text>
</comment>
<dbReference type="RefSeq" id="WP_144920942.1">
    <property type="nucleotide sequence ID" value="NZ_JBHSMC010000001.1"/>
</dbReference>
<evidence type="ECO:0008006" key="4">
    <source>
        <dbReference type="Google" id="ProtNLM"/>
    </source>
</evidence>
<accession>A0ABW0LFK8</accession>
<evidence type="ECO:0000256" key="1">
    <source>
        <dbReference type="SAM" id="Phobius"/>
    </source>
</evidence>
<dbReference type="EMBL" id="JBHSMC010000001">
    <property type="protein sequence ID" value="MFC5463657.1"/>
    <property type="molecule type" value="Genomic_DNA"/>
</dbReference>
<dbReference type="Proteomes" id="UP001596147">
    <property type="component" value="Unassembled WGS sequence"/>
</dbReference>
<protein>
    <recommendedName>
        <fullName evidence="4">NADH dehydrogenase subunit 6</fullName>
    </recommendedName>
</protein>
<organism evidence="2 3">
    <name type="scientific">Lederbergia graminis</name>
    <dbReference type="NCBI Taxonomy" id="735518"/>
    <lineage>
        <taxon>Bacteria</taxon>
        <taxon>Bacillati</taxon>
        <taxon>Bacillota</taxon>
        <taxon>Bacilli</taxon>
        <taxon>Bacillales</taxon>
        <taxon>Bacillaceae</taxon>
        <taxon>Lederbergia</taxon>
    </lineage>
</organism>
<gene>
    <name evidence="2" type="ORF">ACFPM4_02685</name>
</gene>
<name>A0ABW0LFK8_9BACI</name>
<keyword evidence="1" id="KW-0472">Membrane</keyword>
<proteinExistence type="predicted"/>
<keyword evidence="1" id="KW-1133">Transmembrane helix</keyword>
<feature type="transmembrane region" description="Helical" evidence="1">
    <location>
        <begin position="12"/>
        <end position="34"/>
    </location>
</feature>
<evidence type="ECO:0000313" key="2">
    <source>
        <dbReference type="EMBL" id="MFC5463657.1"/>
    </source>
</evidence>
<evidence type="ECO:0000313" key="3">
    <source>
        <dbReference type="Proteomes" id="UP001596147"/>
    </source>
</evidence>
<keyword evidence="3" id="KW-1185">Reference proteome</keyword>
<feature type="transmembrane region" description="Helical" evidence="1">
    <location>
        <begin position="40"/>
        <end position="62"/>
    </location>
</feature>